<dbReference type="OrthoDB" id="4177129at2"/>
<evidence type="ECO:0000259" key="2">
    <source>
        <dbReference type="Pfam" id="PF02517"/>
    </source>
</evidence>
<keyword evidence="1" id="KW-0472">Membrane</keyword>
<proteinExistence type="predicted"/>
<dbReference type="RefSeq" id="WP_093752258.1">
    <property type="nucleotide sequence ID" value="NZ_FNNG01000005.1"/>
</dbReference>
<sequence>MNLTTISIRTSVSMIVIYLIVCGIIPTVLDRMVWRTLRDDISSWINLLTLIVINTMFLLALIRRYKLKVNYFSNITLKGILLAFACSVLFYFLLDKFLDPFFDSIFTRSAAEYSKAIHQLQQYPVVSFIRVCLLAPVVEEILIRGIILNSLLNKYDIALSLFISTLLFAILHFNFLQTISAIICGIILGLLYISTGSLFNCILAHSLYNAISYFANISVQNFHST</sequence>
<keyword evidence="1" id="KW-1133">Transmembrane helix</keyword>
<dbReference type="GO" id="GO:0080120">
    <property type="term" value="P:CAAX-box protein maturation"/>
    <property type="evidence" value="ECO:0007669"/>
    <property type="project" value="UniProtKB-ARBA"/>
</dbReference>
<keyword evidence="1" id="KW-0812">Transmembrane</keyword>
<dbReference type="AlphaFoldDB" id="A0A1H2XHF6"/>
<evidence type="ECO:0000313" key="3">
    <source>
        <dbReference type="EMBL" id="SDW92245.1"/>
    </source>
</evidence>
<accession>A0A1H2XHF6</accession>
<evidence type="ECO:0000256" key="1">
    <source>
        <dbReference type="SAM" id="Phobius"/>
    </source>
</evidence>
<reference evidence="3 4" key="1">
    <citation type="submission" date="2016-10" db="EMBL/GenBank/DDBJ databases">
        <authorList>
            <person name="de Groot N.N."/>
        </authorList>
    </citation>
    <scope>NUCLEOTIDE SEQUENCE [LARGE SCALE GENOMIC DNA]</scope>
    <source>
        <strain evidence="3 4">DSM 23310</strain>
    </source>
</reference>
<name>A0A1H2XHF6_9FIRM</name>
<dbReference type="InterPro" id="IPR052710">
    <property type="entry name" value="CAAX_protease"/>
</dbReference>
<protein>
    <recommendedName>
        <fullName evidence="2">CAAX prenyl protease 2/Lysostaphin resistance protein A-like domain-containing protein</fullName>
    </recommendedName>
</protein>
<dbReference type="Pfam" id="PF02517">
    <property type="entry name" value="Rce1-like"/>
    <property type="match status" value="1"/>
</dbReference>
<keyword evidence="4" id="KW-1185">Reference proteome</keyword>
<dbReference type="EMBL" id="FNNG01000005">
    <property type="protein sequence ID" value="SDW92245.1"/>
    <property type="molecule type" value="Genomic_DNA"/>
</dbReference>
<feature type="domain" description="CAAX prenyl protease 2/Lysostaphin resistance protein A-like" evidence="2">
    <location>
        <begin position="123"/>
        <end position="211"/>
    </location>
</feature>
<dbReference type="InterPro" id="IPR003675">
    <property type="entry name" value="Rce1/LyrA-like_dom"/>
</dbReference>
<feature type="transmembrane region" description="Helical" evidence="1">
    <location>
        <begin position="12"/>
        <end position="29"/>
    </location>
</feature>
<feature type="transmembrane region" description="Helical" evidence="1">
    <location>
        <begin position="41"/>
        <end position="63"/>
    </location>
</feature>
<dbReference type="GO" id="GO:0004175">
    <property type="term" value="F:endopeptidase activity"/>
    <property type="evidence" value="ECO:0007669"/>
    <property type="project" value="UniProtKB-ARBA"/>
</dbReference>
<dbReference type="PANTHER" id="PTHR36435:SF1">
    <property type="entry name" value="CAAX AMINO TERMINAL PROTEASE FAMILY PROTEIN"/>
    <property type="match status" value="1"/>
</dbReference>
<feature type="transmembrane region" description="Helical" evidence="1">
    <location>
        <begin position="155"/>
        <end position="173"/>
    </location>
</feature>
<gene>
    <name evidence="3" type="ORF">SAMN05660923_01441</name>
</gene>
<feature type="transmembrane region" description="Helical" evidence="1">
    <location>
        <begin position="75"/>
        <end position="94"/>
    </location>
</feature>
<dbReference type="PANTHER" id="PTHR36435">
    <property type="entry name" value="SLR1288 PROTEIN"/>
    <property type="match status" value="1"/>
</dbReference>
<dbReference type="Proteomes" id="UP000198828">
    <property type="component" value="Unassembled WGS sequence"/>
</dbReference>
<evidence type="ECO:0000313" key="4">
    <source>
        <dbReference type="Proteomes" id="UP000198828"/>
    </source>
</evidence>
<feature type="transmembrane region" description="Helical" evidence="1">
    <location>
        <begin position="179"/>
        <end position="203"/>
    </location>
</feature>
<organism evidence="3 4">
    <name type="scientific">Tepidimicrobium xylanilyticum</name>
    <dbReference type="NCBI Taxonomy" id="1123352"/>
    <lineage>
        <taxon>Bacteria</taxon>
        <taxon>Bacillati</taxon>
        <taxon>Bacillota</taxon>
        <taxon>Tissierellia</taxon>
        <taxon>Tissierellales</taxon>
        <taxon>Tepidimicrobiaceae</taxon>
        <taxon>Tepidimicrobium</taxon>
    </lineage>
</organism>